<feature type="compositionally biased region" description="Low complexity" evidence="4">
    <location>
        <begin position="21"/>
        <end position="43"/>
    </location>
</feature>
<evidence type="ECO:0000256" key="3">
    <source>
        <dbReference type="ARBA" id="ARBA00022801"/>
    </source>
</evidence>
<feature type="region of interest" description="Disordered" evidence="4">
    <location>
        <begin position="1"/>
        <end position="57"/>
    </location>
</feature>
<dbReference type="GO" id="GO:0016788">
    <property type="term" value="F:hydrolase activity, acting on ester bonds"/>
    <property type="evidence" value="ECO:0007669"/>
    <property type="project" value="InterPro"/>
</dbReference>
<feature type="compositionally biased region" description="Polar residues" evidence="4">
    <location>
        <begin position="1"/>
        <end position="11"/>
    </location>
</feature>
<gene>
    <name evidence="6" type="ORF">ENJ85_05080</name>
</gene>
<name>A0A7C5WRI5_9DEIN</name>
<dbReference type="GO" id="GO:0004518">
    <property type="term" value="F:nuclease activity"/>
    <property type="evidence" value="ECO:0007669"/>
    <property type="project" value="UniProtKB-KW"/>
</dbReference>
<dbReference type="Gene3D" id="3.40.1350.10">
    <property type="match status" value="1"/>
</dbReference>
<dbReference type="AlphaFoldDB" id="A0A7C5WRI5"/>
<dbReference type="InterPro" id="IPR014883">
    <property type="entry name" value="VRR_NUC"/>
</dbReference>
<protein>
    <submittedName>
        <fullName evidence="6">VRR-NUC domain-containing protein</fullName>
    </submittedName>
</protein>
<organism evidence="6">
    <name type="scientific">Oceanithermus profundus</name>
    <dbReference type="NCBI Taxonomy" id="187137"/>
    <lineage>
        <taxon>Bacteria</taxon>
        <taxon>Thermotogati</taxon>
        <taxon>Deinococcota</taxon>
        <taxon>Deinococci</taxon>
        <taxon>Thermales</taxon>
        <taxon>Thermaceae</taxon>
        <taxon>Oceanithermus</taxon>
    </lineage>
</organism>
<dbReference type="Pfam" id="PF08774">
    <property type="entry name" value="VRR_NUC"/>
    <property type="match status" value="1"/>
</dbReference>
<keyword evidence="3" id="KW-0378">Hydrolase</keyword>
<evidence type="ECO:0000256" key="4">
    <source>
        <dbReference type="SAM" id="MobiDB-lite"/>
    </source>
</evidence>
<evidence type="ECO:0000313" key="6">
    <source>
        <dbReference type="EMBL" id="HHO58530.1"/>
    </source>
</evidence>
<dbReference type="EMBL" id="DRNZ01000309">
    <property type="protein sequence ID" value="HHO58530.1"/>
    <property type="molecule type" value="Genomic_DNA"/>
</dbReference>
<evidence type="ECO:0000256" key="1">
    <source>
        <dbReference type="ARBA" id="ARBA00001946"/>
    </source>
</evidence>
<sequence length="173" mass="18214">MATSAWTSCGASASHAGGWTARPSCRSSGASSGSGPPRASSPSWCASRPSGRRVRPGEAEDAVVLTAWLRGASLLFLHVPNEGKRSGRTGAFLRRTGLAKGAPDYLVFTPPPLVDVRGVAIELKSLRGRATPEQRQWLADLESAGWAAQVCRGWRAAVEFLESLGFKGPAIRG</sequence>
<comment type="caution">
    <text evidence="6">The sequence shown here is derived from an EMBL/GenBank/DDBJ whole genome shotgun (WGS) entry which is preliminary data.</text>
</comment>
<evidence type="ECO:0000256" key="2">
    <source>
        <dbReference type="ARBA" id="ARBA00022722"/>
    </source>
</evidence>
<comment type="cofactor">
    <cofactor evidence="1">
        <name>Mg(2+)</name>
        <dbReference type="ChEBI" id="CHEBI:18420"/>
    </cofactor>
</comment>
<feature type="domain" description="VRR-NUC" evidence="5">
    <location>
        <begin position="75"/>
        <end position="153"/>
    </location>
</feature>
<keyword evidence="2" id="KW-0540">Nuclease</keyword>
<accession>A0A7C5WRI5</accession>
<dbReference type="Proteomes" id="UP000886105">
    <property type="component" value="Unassembled WGS sequence"/>
</dbReference>
<dbReference type="GO" id="GO:0003676">
    <property type="term" value="F:nucleic acid binding"/>
    <property type="evidence" value="ECO:0007669"/>
    <property type="project" value="InterPro"/>
</dbReference>
<proteinExistence type="predicted"/>
<dbReference type="InterPro" id="IPR011856">
    <property type="entry name" value="tRNA_endonuc-like_dom_sf"/>
</dbReference>
<evidence type="ECO:0000259" key="5">
    <source>
        <dbReference type="Pfam" id="PF08774"/>
    </source>
</evidence>
<reference evidence="6" key="1">
    <citation type="journal article" date="2020" name="mSystems">
        <title>Genome- and Community-Level Interaction Insights into Carbon Utilization and Element Cycling Functions of Hydrothermarchaeota in Hydrothermal Sediment.</title>
        <authorList>
            <person name="Zhou Z."/>
            <person name="Liu Y."/>
            <person name="Xu W."/>
            <person name="Pan J."/>
            <person name="Luo Z.H."/>
            <person name="Li M."/>
        </authorList>
    </citation>
    <scope>NUCLEOTIDE SEQUENCE [LARGE SCALE GENOMIC DNA]</scope>
    <source>
        <strain evidence="6">HyVt-523</strain>
    </source>
</reference>